<dbReference type="Pfam" id="PF07714">
    <property type="entry name" value="PK_Tyr_Ser-Thr"/>
    <property type="match status" value="1"/>
</dbReference>
<dbReference type="CDD" id="cd00174">
    <property type="entry name" value="SH3"/>
    <property type="match status" value="1"/>
</dbReference>
<dbReference type="PROSITE" id="PS00107">
    <property type="entry name" value="PROTEIN_KINASE_ATP"/>
    <property type="match status" value="1"/>
</dbReference>
<feature type="compositionally biased region" description="Polar residues" evidence="13">
    <location>
        <begin position="631"/>
        <end position="641"/>
    </location>
</feature>
<dbReference type="GO" id="GO:0006950">
    <property type="term" value="P:response to stress"/>
    <property type="evidence" value="ECO:0007669"/>
    <property type="project" value="UniProtKB-ARBA"/>
</dbReference>
<feature type="compositionally biased region" description="Low complexity" evidence="13">
    <location>
        <begin position="77"/>
        <end position="86"/>
    </location>
</feature>
<evidence type="ECO:0000256" key="4">
    <source>
        <dbReference type="ARBA" id="ARBA00022443"/>
    </source>
</evidence>
<evidence type="ECO:0000256" key="11">
    <source>
        <dbReference type="PROSITE-ProRule" id="PRU10141"/>
    </source>
</evidence>
<dbReference type="WBParaSite" id="ASIM_0001082901-mRNA-1">
    <property type="protein sequence ID" value="ASIM_0001082901-mRNA-1"/>
    <property type="gene ID" value="ASIM_0001082901"/>
</dbReference>
<accession>A0A158PN19</accession>
<feature type="region of interest" description="Disordered" evidence="13">
    <location>
        <begin position="626"/>
        <end position="645"/>
    </location>
</feature>
<feature type="compositionally biased region" description="Polar residues" evidence="13">
    <location>
        <begin position="755"/>
        <end position="771"/>
    </location>
</feature>
<dbReference type="PROSITE" id="PS50011">
    <property type="entry name" value="PROTEIN_KINASE_DOM"/>
    <property type="match status" value="1"/>
</dbReference>
<evidence type="ECO:0000256" key="7">
    <source>
        <dbReference type="ARBA" id="ARBA00022840"/>
    </source>
</evidence>
<proteinExistence type="inferred from homology"/>
<feature type="binding site" evidence="11">
    <location>
        <position position="267"/>
    </location>
    <ligand>
        <name>ATP</name>
        <dbReference type="ChEBI" id="CHEBI:30616"/>
    </ligand>
</feature>
<reference evidence="16 17" key="2">
    <citation type="submission" date="2018-11" db="EMBL/GenBank/DDBJ databases">
        <authorList>
            <consortium name="Pathogen Informatics"/>
        </authorList>
    </citation>
    <scope>NUCLEOTIDE SEQUENCE [LARGE SCALE GENOMIC DNA]</scope>
</reference>
<dbReference type="GO" id="GO:0005524">
    <property type="term" value="F:ATP binding"/>
    <property type="evidence" value="ECO:0007669"/>
    <property type="project" value="UniProtKB-UniRule"/>
</dbReference>
<dbReference type="Gene3D" id="1.10.510.10">
    <property type="entry name" value="Transferase(Phosphotransferase) domain 1"/>
    <property type="match status" value="1"/>
</dbReference>
<evidence type="ECO:0000256" key="12">
    <source>
        <dbReference type="SAM" id="Coils"/>
    </source>
</evidence>
<dbReference type="OrthoDB" id="339325at2759"/>
<feature type="compositionally biased region" description="Basic residues" evidence="13">
    <location>
        <begin position="800"/>
        <end position="810"/>
    </location>
</feature>
<feature type="region of interest" description="Disordered" evidence="13">
    <location>
        <begin position="597"/>
        <end position="616"/>
    </location>
</feature>
<dbReference type="EMBL" id="UYRR01030996">
    <property type="protein sequence ID" value="VDK42883.1"/>
    <property type="molecule type" value="Genomic_DNA"/>
</dbReference>
<evidence type="ECO:0000256" key="3">
    <source>
        <dbReference type="ARBA" id="ARBA00012406"/>
    </source>
</evidence>
<comment type="catalytic activity">
    <reaction evidence="8">
        <text>L-threonyl-[protein] + ATP = O-phospho-L-threonyl-[protein] + ADP + H(+)</text>
        <dbReference type="Rhea" id="RHEA:46608"/>
        <dbReference type="Rhea" id="RHEA-COMP:11060"/>
        <dbReference type="Rhea" id="RHEA-COMP:11605"/>
        <dbReference type="ChEBI" id="CHEBI:15378"/>
        <dbReference type="ChEBI" id="CHEBI:30013"/>
        <dbReference type="ChEBI" id="CHEBI:30616"/>
        <dbReference type="ChEBI" id="CHEBI:61977"/>
        <dbReference type="ChEBI" id="CHEBI:456216"/>
        <dbReference type="EC" id="2.7.11.25"/>
    </reaction>
</comment>
<comment type="cofactor">
    <cofactor evidence="1">
        <name>Mg(2+)</name>
        <dbReference type="ChEBI" id="CHEBI:18420"/>
    </cofactor>
</comment>
<evidence type="ECO:0000256" key="2">
    <source>
        <dbReference type="ARBA" id="ARBA00006529"/>
    </source>
</evidence>
<dbReference type="PROSITE" id="PS00108">
    <property type="entry name" value="PROTEIN_KINASE_ST"/>
    <property type="match status" value="1"/>
</dbReference>
<dbReference type="PANTHER" id="PTHR44329">
    <property type="entry name" value="SERINE/THREONINE-PROTEIN KINASE TNNI3K-RELATED"/>
    <property type="match status" value="1"/>
</dbReference>
<feature type="region of interest" description="Disordered" evidence="13">
    <location>
        <begin position="849"/>
        <end position="905"/>
    </location>
</feature>
<dbReference type="Gene3D" id="3.30.200.20">
    <property type="entry name" value="Phosphorylase Kinase, domain 1"/>
    <property type="match status" value="1"/>
</dbReference>
<feature type="compositionally biased region" description="Basic and acidic residues" evidence="13">
    <location>
        <begin position="1069"/>
        <end position="1084"/>
    </location>
</feature>
<keyword evidence="5" id="KW-0808">Transferase</keyword>
<feature type="domain" description="SH3" evidence="14">
    <location>
        <begin position="168"/>
        <end position="230"/>
    </location>
</feature>
<dbReference type="SMART" id="SM00326">
    <property type="entry name" value="SH3"/>
    <property type="match status" value="1"/>
</dbReference>
<evidence type="ECO:0000256" key="13">
    <source>
        <dbReference type="SAM" id="MobiDB-lite"/>
    </source>
</evidence>
<gene>
    <name evidence="16" type="ORF">ASIM_LOCUS10387</name>
</gene>
<feature type="compositionally biased region" description="Polar residues" evidence="13">
    <location>
        <begin position="1331"/>
        <end position="1344"/>
    </location>
</feature>
<evidence type="ECO:0000256" key="8">
    <source>
        <dbReference type="ARBA" id="ARBA00047559"/>
    </source>
</evidence>
<dbReference type="InterPro" id="IPR051681">
    <property type="entry name" value="Ser/Thr_Kinases-Pseudokinases"/>
</dbReference>
<dbReference type="InterPro" id="IPR011009">
    <property type="entry name" value="Kinase-like_dom_sf"/>
</dbReference>
<dbReference type="PANTHER" id="PTHR44329:SF6">
    <property type="entry name" value="RECEPTOR-INTERACTING SERINE_THREONINE-PROTEIN KINASE 1"/>
    <property type="match status" value="1"/>
</dbReference>
<keyword evidence="12" id="KW-0175">Coiled coil</keyword>
<evidence type="ECO:0000313" key="18">
    <source>
        <dbReference type="WBParaSite" id="ASIM_0001082901-mRNA-1"/>
    </source>
</evidence>
<dbReference type="PROSITE" id="PS50002">
    <property type="entry name" value="SH3"/>
    <property type="match status" value="1"/>
</dbReference>
<keyword evidence="5" id="KW-0723">Serine/threonine-protein kinase</keyword>
<dbReference type="InterPro" id="IPR036028">
    <property type="entry name" value="SH3-like_dom_sf"/>
</dbReference>
<feature type="coiled-coil region" evidence="12">
    <location>
        <begin position="554"/>
        <end position="588"/>
    </location>
</feature>
<dbReference type="InterPro" id="IPR000719">
    <property type="entry name" value="Prot_kinase_dom"/>
</dbReference>
<reference evidence="18" key="1">
    <citation type="submission" date="2016-04" db="UniProtKB">
        <authorList>
            <consortium name="WormBaseParasite"/>
        </authorList>
    </citation>
    <scope>IDENTIFICATION</scope>
</reference>
<dbReference type="Pfam" id="PF07653">
    <property type="entry name" value="SH3_2"/>
    <property type="match status" value="1"/>
</dbReference>
<feature type="region of interest" description="Disordered" evidence="13">
    <location>
        <begin position="945"/>
        <end position="1040"/>
    </location>
</feature>
<keyword evidence="7 11" id="KW-0067">ATP-binding</keyword>
<evidence type="ECO:0000259" key="14">
    <source>
        <dbReference type="PROSITE" id="PS50002"/>
    </source>
</evidence>
<dbReference type="Gene3D" id="2.30.30.40">
    <property type="entry name" value="SH3 Domains"/>
    <property type="match status" value="1"/>
</dbReference>
<dbReference type="InterPro" id="IPR008271">
    <property type="entry name" value="Ser/Thr_kinase_AS"/>
</dbReference>
<feature type="region of interest" description="Disordered" evidence="13">
    <location>
        <begin position="1220"/>
        <end position="1241"/>
    </location>
</feature>
<dbReference type="SUPFAM" id="SSF56112">
    <property type="entry name" value="Protein kinase-like (PK-like)"/>
    <property type="match status" value="1"/>
</dbReference>
<evidence type="ECO:0000256" key="5">
    <source>
        <dbReference type="ARBA" id="ARBA00022527"/>
    </source>
</evidence>
<feature type="compositionally biased region" description="Polar residues" evidence="13">
    <location>
        <begin position="971"/>
        <end position="990"/>
    </location>
</feature>
<organism evidence="18">
    <name type="scientific">Anisakis simplex</name>
    <name type="common">Herring worm</name>
    <dbReference type="NCBI Taxonomy" id="6269"/>
    <lineage>
        <taxon>Eukaryota</taxon>
        <taxon>Metazoa</taxon>
        <taxon>Ecdysozoa</taxon>
        <taxon>Nematoda</taxon>
        <taxon>Chromadorea</taxon>
        <taxon>Rhabditida</taxon>
        <taxon>Spirurina</taxon>
        <taxon>Ascaridomorpha</taxon>
        <taxon>Ascaridoidea</taxon>
        <taxon>Anisakidae</taxon>
        <taxon>Anisakis</taxon>
        <taxon>Anisakis simplex complex</taxon>
    </lineage>
</organism>
<evidence type="ECO:0000256" key="10">
    <source>
        <dbReference type="PROSITE-ProRule" id="PRU00192"/>
    </source>
</evidence>
<comment type="similarity">
    <text evidence="2">Belongs to the protein kinase superfamily. STE Ser/Thr protein kinase family. MAP kinase kinase kinase subfamily.</text>
</comment>
<evidence type="ECO:0000313" key="17">
    <source>
        <dbReference type="Proteomes" id="UP000267096"/>
    </source>
</evidence>
<evidence type="ECO:0000313" key="16">
    <source>
        <dbReference type="EMBL" id="VDK42883.1"/>
    </source>
</evidence>
<dbReference type="EC" id="2.7.11.25" evidence="3"/>
<protein>
    <recommendedName>
        <fullName evidence="3">mitogen-activated protein kinase kinase kinase</fullName>
        <ecNumber evidence="3">2.7.11.25</ecNumber>
    </recommendedName>
</protein>
<feature type="compositionally biased region" description="Basic and acidic residues" evidence="13">
    <location>
        <begin position="811"/>
        <end position="828"/>
    </location>
</feature>
<feature type="region of interest" description="Disordered" evidence="13">
    <location>
        <begin position="31"/>
        <end position="140"/>
    </location>
</feature>
<dbReference type="SMART" id="SM00220">
    <property type="entry name" value="S_TKc"/>
    <property type="match status" value="1"/>
</dbReference>
<feature type="region of interest" description="Disordered" evidence="13">
    <location>
        <begin position="729"/>
        <end position="771"/>
    </location>
</feature>
<feature type="region of interest" description="Disordered" evidence="13">
    <location>
        <begin position="1314"/>
        <end position="1410"/>
    </location>
</feature>
<dbReference type="InterPro" id="IPR001245">
    <property type="entry name" value="Ser-Thr/Tyr_kinase_cat_dom"/>
</dbReference>
<dbReference type="SUPFAM" id="SSF50044">
    <property type="entry name" value="SH3-domain"/>
    <property type="match status" value="1"/>
</dbReference>
<dbReference type="InterPro" id="IPR017441">
    <property type="entry name" value="Protein_kinase_ATP_BS"/>
</dbReference>
<feature type="region of interest" description="Disordered" evidence="13">
    <location>
        <begin position="784"/>
        <end position="828"/>
    </location>
</feature>
<sequence length="1410" mass="152444">MSFTALKLFQGLKLESPESPLATVLFGHRSPLMAPLDDDQSTPVPERRPRQHAYSSSECCDDSIRLAKSAENTPLELLPSPSRHAAPLPPPPPPQTFYMKPSTSRGAASPALSPPCADNIPDRPSPICGVPPNPTRKSRSAADIFESCSTDHYDELSEHPIAANKRGKKSILVESNYDYTPRRCDELQLKRGSTIKVLRRGDDEDGWWYGETLDGQKGFFPQNHVQLAKRKPTEIHSDELQFLGLLGSGGFSVVKAAIYKGMDVAVKIPHSKFSQKEIIEAVREEAGIFQMLSHDNIVEMYGVVVGSEPGLVLELCHDSLANVCSSSKDISLSEEIIGDWGAQIARGMNYLHELNVLHRDLKAANILIKEKVCDCLLNVPSSSSDQMAHRLESLNGFCKKCGGAALNRLTLKIADLGLSKKLQVADCRMSVVGTVPYLAPEVIRDRKCSKAMDVWSFGLVLWEILTGTTPFKGLGPGAIQLQIGTFVKQQIPSSCPADLKNIINSCWRDDPHDRPTFKQLLIQLEKFADKYKTTDSSDRAFLENSLNTLRKSMMEEMTLIAHEMAKKAAELQKREENLKKGERELELNRMMFELQQTLSREPLKEKPQPPKRKQHLTCSDISKPFAAAQNGDENGSLSLVQPNGERRPSLVDTVVGGAGEIAFGSKSNFLQPAGSTNNNSNAYKNSYGSQTLIDQQQNNHLQQPIANNLSSSASSLFGLATLPRTPKKLSRIGHSKKNSDAMVGTPPVAVGSKPSWRQRSNVGEVPSTSTPDLLRLYWGSNASGSNAKDVPIPKDASPRLLHRVNARRVKKDSFSRHTQEDGSGSDERCHIVVSNAVADLENLVEQQGQRYQSSLDHLATPRRAPAPLPPDGGTARSRDHSRSSSATGEGSRTAGKGGKDEGAERGFFRKMPFFKSKDKSPAASGGSGGTCLYQLLGISMTPSRLLPKSAASTPKKSPPKGHPNEKKKSKGSTPDKSNDAFTLTENSKTFVKSGERRLSNTTNANLAAGGLLGRSPQSARSSTDDILSRCSGGGGGNAAGTSAMGRVGAYEKLSDASDTGILENPGYKPPRDFPIKDAVPRKDSTSNVNGYTSKTTSRSPSASPSLHQSSRRGTLVDDTVPCSSYGLIENLSYRPPSDMKAVKSNNAIVTLDSPVEGGVDPGPYHSMNSLDNSSEEGLGGVSYENIAGSGKLGVSTTFEDTGELYVPLSTIQRRVLNASPRVDNNNIPPPPPLSSSNSQPANELCSITNDAYFILGNNNVPQQQQVDQPSGGAYIPLSMQSAWIDQCENNTAGDSILSPCSAVSMLTAGGRPQRPFTLDLKNQPLTPAESGISTAGSSYRSLSSSDQAPQDHAPPPPSIQQQLQTITDFAPRVAPPIPPRLNARRQQQQQHLNDDDSSSRPRLSPVSQSP</sequence>
<evidence type="ECO:0000259" key="15">
    <source>
        <dbReference type="PROSITE" id="PS50011"/>
    </source>
</evidence>
<keyword evidence="4 10" id="KW-0728">SH3 domain</keyword>
<keyword evidence="6 11" id="KW-0547">Nucleotide-binding</keyword>
<name>A0A158PN19_ANISI</name>
<dbReference type="Proteomes" id="UP000267096">
    <property type="component" value="Unassembled WGS sequence"/>
</dbReference>
<evidence type="ECO:0000256" key="1">
    <source>
        <dbReference type="ARBA" id="ARBA00001946"/>
    </source>
</evidence>
<feature type="compositionally biased region" description="Low complexity" evidence="13">
    <location>
        <begin position="1092"/>
        <end position="1112"/>
    </location>
</feature>
<evidence type="ECO:0000256" key="9">
    <source>
        <dbReference type="ARBA" id="ARBA00048329"/>
    </source>
</evidence>
<keyword evidence="5" id="KW-0418">Kinase</keyword>
<dbReference type="GO" id="GO:0004706">
    <property type="term" value="F:JUN kinase kinase kinase activity"/>
    <property type="evidence" value="ECO:0007669"/>
    <property type="project" value="TreeGrafter"/>
</dbReference>
<feature type="compositionally biased region" description="Low complexity" evidence="13">
    <location>
        <begin position="1400"/>
        <end position="1410"/>
    </location>
</feature>
<dbReference type="InterPro" id="IPR001452">
    <property type="entry name" value="SH3_domain"/>
</dbReference>
<feature type="domain" description="Protein kinase" evidence="15">
    <location>
        <begin position="240"/>
        <end position="528"/>
    </location>
</feature>
<feature type="region of interest" description="Disordered" evidence="13">
    <location>
        <begin position="1060"/>
        <end position="1119"/>
    </location>
</feature>
<keyword evidence="17" id="KW-1185">Reference proteome</keyword>
<evidence type="ECO:0000256" key="6">
    <source>
        <dbReference type="ARBA" id="ARBA00022741"/>
    </source>
</evidence>
<comment type="catalytic activity">
    <reaction evidence="9">
        <text>L-seryl-[protein] + ATP = O-phospho-L-seryl-[protein] + ADP + H(+)</text>
        <dbReference type="Rhea" id="RHEA:17989"/>
        <dbReference type="Rhea" id="RHEA-COMP:9863"/>
        <dbReference type="Rhea" id="RHEA-COMP:11604"/>
        <dbReference type="ChEBI" id="CHEBI:15378"/>
        <dbReference type="ChEBI" id="CHEBI:29999"/>
        <dbReference type="ChEBI" id="CHEBI:30616"/>
        <dbReference type="ChEBI" id="CHEBI:83421"/>
        <dbReference type="ChEBI" id="CHEBI:456216"/>
        <dbReference type="EC" id="2.7.11.25"/>
    </reaction>
</comment>